<reference evidence="1" key="1">
    <citation type="submission" date="2022-09" db="EMBL/GenBank/DDBJ databases">
        <title>Fusarium specimens isolated from Avocado Roots.</title>
        <authorList>
            <person name="Stajich J."/>
            <person name="Roper C."/>
            <person name="Heimlech-Rivalta G."/>
        </authorList>
    </citation>
    <scope>NUCLEOTIDE SEQUENCE</scope>
    <source>
        <strain evidence="1">CF00095</strain>
    </source>
</reference>
<dbReference type="Gene3D" id="3.30.559.10">
    <property type="entry name" value="Chloramphenicol acetyltransferase-like domain"/>
    <property type="match status" value="1"/>
</dbReference>
<dbReference type="EMBL" id="JAOQBH010000012">
    <property type="protein sequence ID" value="KAJ4127748.1"/>
    <property type="molecule type" value="Genomic_DNA"/>
</dbReference>
<dbReference type="Pfam" id="PF07247">
    <property type="entry name" value="AATase"/>
    <property type="match status" value="1"/>
</dbReference>
<comment type="caution">
    <text evidence="1">The sequence shown here is derived from an EMBL/GenBank/DDBJ whole genome shotgun (WGS) entry which is preliminary data.</text>
</comment>
<sequence>MNCFRDAKDDRVLRRLSPIETFQSEGHLLNIYVGCAISCRYRIPNSVQTEEADLTLEGRIEQAIAASIIQHPLFTAGRINEGKKKQYWVRLELLNLNGHVKWRNVSKDENYATALNDAFLWEVNEPYRDLESQPQWRVTAVKPATNDFVDVIFAWDHTVADGKSGRIFHDSLLACLNNESDGLNRVASKYGSFKVPVTDFTPPLHHMIKFPVSINYAVSVLGKELMTDKKAPPHNAKWAPIKLEPLETRLKSITVSKDALKPVLDTCRQHDTTLTGLLHALISVSMATRLSEEKAPAFSTGTPICLRQFQQPGTSKFDLNKTAINGVVYWPYVFKQDIVTILRKQINDAKGDRELNKPLEDTVWSIAKSIREGLTAKLKLGTKNDSIGLAKFITDWNAYLMDHSTKREHSWEVSNLGVMNGRASKDVDKWMVEDATFTQSASVTGPALTFSVISVKGGGLNMSCSWQVGVVENELAEGVSEDVEMWLNELGQNGFVEFM</sequence>
<evidence type="ECO:0000313" key="2">
    <source>
        <dbReference type="Proteomes" id="UP001152024"/>
    </source>
</evidence>
<protein>
    <submittedName>
        <fullName evidence="1">Alcohol acetyltransferase</fullName>
    </submittedName>
</protein>
<dbReference type="PANTHER" id="PTHR28037">
    <property type="entry name" value="ALCOHOL O-ACETYLTRANSFERASE 1-RELATED"/>
    <property type="match status" value="1"/>
</dbReference>
<dbReference type="Proteomes" id="UP001152024">
    <property type="component" value="Unassembled WGS sequence"/>
</dbReference>
<gene>
    <name evidence="1" type="primary">ATF1_3</name>
    <name evidence="1" type="ORF">NW768_008020</name>
</gene>
<dbReference type="InterPro" id="IPR010828">
    <property type="entry name" value="Atf2/Sli1-like"/>
</dbReference>
<keyword evidence="2" id="KW-1185">Reference proteome</keyword>
<dbReference type="InterPro" id="IPR023213">
    <property type="entry name" value="CAT-like_dom_sf"/>
</dbReference>
<evidence type="ECO:0000313" key="1">
    <source>
        <dbReference type="EMBL" id="KAJ4127748.1"/>
    </source>
</evidence>
<dbReference type="PANTHER" id="PTHR28037:SF1">
    <property type="entry name" value="ALCOHOL O-ACETYLTRANSFERASE 1-RELATED"/>
    <property type="match status" value="1"/>
</dbReference>
<organism evidence="1 2">
    <name type="scientific">Fusarium equiseti</name>
    <name type="common">Fusarium scirpi</name>
    <dbReference type="NCBI Taxonomy" id="61235"/>
    <lineage>
        <taxon>Eukaryota</taxon>
        <taxon>Fungi</taxon>
        <taxon>Dikarya</taxon>
        <taxon>Ascomycota</taxon>
        <taxon>Pezizomycotina</taxon>
        <taxon>Sordariomycetes</taxon>
        <taxon>Hypocreomycetidae</taxon>
        <taxon>Hypocreales</taxon>
        <taxon>Nectriaceae</taxon>
        <taxon>Fusarium</taxon>
        <taxon>Fusarium incarnatum-equiseti species complex</taxon>
    </lineage>
</organism>
<accession>A0ABQ8R5U3</accession>
<proteinExistence type="predicted"/>
<dbReference type="SUPFAM" id="SSF52777">
    <property type="entry name" value="CoA-dependent acyltransferases"/>
    <property type="match status" value="1"/>
</dbReference>
<name>A0ABQ8R5U3_FUSEQ</name>
<dbReference type="InterPro" id="IPR052058">
    <property type="entry name" value="Alcohol_O-acetyltransferase"/>
</dbReference>